<feature type="region of interest" description="Disordered" evidence="8">
    <location>
        <begin position="210"/>
        <end position="278"/>
    </location>
</feature>
<dbReference type="Pfam" id="PF07653">
    <property type="entry name" value="SH3_2"/>
    <property type="match status" value="1"/>
</dbReference>
<feature type="compositionally biased region" description="Acidic residues" evidence="8">
    <location>
        <begin position="220"/>
        <end position="253"/>
    </location>
</feature>
<feature type="compositionally biased region" description="Basic and acidic residues" evidence="8">
    <location>
        <begin position="254"/>
        <end position="263"/>
    </location>
</feature>
<dbReference type="SUPFAM" id="SSF50044">
    <property type="entry name" value="SH3-domain"/>
    <property type="match status" value="1"/>
</dbReference>
<feature type="compositionally biased region" description="Polar residues" evidence="8">
    <location>
        <begin position="579"/>
        <end position="594"/>
    </location>
</feature>
<dbReference type="Proteomes" id="UP001162162">
    <property type="component" value="Unassembled WGS sequence"/>
</dbReference>
<feature type="region of interest" description="Disordered" evidence="8">
    <location>
        <begin position="375"/>
        <end position="531"/>
    </location>
</feature>
<keyword evidence="9" id="KW-0812">Transmembrane</keyword>
<evidence type="ECO:0000256" key="5">
    <source>
        <dbReference type="ARBA" id="ARBA00023054"/>
    </source>
</evidence>
<evidence type="ECO:0000256" key="2">
    <source>
        <dbReference type="ARBA" id="ARBA00022443"/>
    </source>
</evidence>
<keyword evidence="9" id="KW-0472">Membrane</keyword>
<feature type="compositionally biased region" description="Gly residues" evidence="8">
    <location>
        <begin position="924"/>
        <end position="941"/>
    </location>
</feature>
<dbReference type="EMBL" id="JAPWTK010000040">
    <property type="protein sequence ID" value="KAJ8955169.1"/>
    <property type="molecule type" value="Genomic_DNA"/>
</dbReference>
<comment type="caution">
    <text evidence="12">The sequence shown here is derived from an EMBL/GenBank/DDBJ whole genome shotgun (WGS) entry which is preliminary data.</text>
</comment>
<comment type="subcellular location">
    <subcellularLocation>
        <location evidence="1">Endoplasmic reticulum membrane</location>
        <topology evidence="1">Single-pass membrane protein</topology>
    </subcellularLocation>
</comment>
<feature type="compositionally biased region" description="Basic and acidic residues" evidence="8">
    <location>
        <begin position="665"/>
        <end position="686"/>
    </location>
</feature>
<gene>
    <name evidence="12" type="ORF">NQ318_009062</name>
</gene>
<feature type="domain" description="SH3" evidence="11">
    <location>
        <begin position="36"/>
        <end position="98"/>
    </location>
</feature>
<dbReference type="GO" id="GO:0009306">
    <property type="term" value="P:protein secretion"/>
    <property type="evidence" value="ECO:0007669"/>
    <property type="project" value="TreeGrafter"/>
</dbReference>
<evidence type="ECO:0000256" key="9">
    <source>
        <dbReference type="SAM" id="Phobius"/>
    </source>
</evidence>
<feature type="region of interest" description="Disordered" evidence="8">
    <location>
        <begin position="143"/>
        <end position="196"/>
    </location>
</feature>
<accession>A0AAV8YUG9</accession>
<evidence type="ECO:0000313" key="13">
    <source>
        <dbReference type="Proteomes" id="UP001162162"/>
    </source>
</evidence>
<name>A0AAV8YUG9_9CUCU</name>
<reference evidence="12" key="1">
    <citation type="journal article" date="2023" name="Insect Mol. Biol.">
        <title>Genome sequencing provides insights into the evolution of gene families encoding plant cell wall-degrading enzymes in longhorned beetles.</title>
        <authorList>
            <person name="Shin N.R."/>
            <person name="Okamura Y."/>
            <person name="Kirsch R."/>
            <person name="Pauchet Y."/>
        </authorList>
    </citation>
    <scope>NUCLEOTIDE SEQUENCE</scope>
    <source>
        <strain evidence="12">AMC_N1</strain>
    </source>
</reference>
<keyword evidence="9" id="KW-1133">Transmembrane helix</keyword>
<evidence type="ECO:0000259" key="11">
    <source>
        <dbReference type="PROSITE" id="PS50002"/>
    </source>
</evidence>
<dbReference type="InterPro" id="IPR036028">
    <property type="entry name" value="SH3-like_dom_sf"/>
</dbReference>
<dbReference type="GO" id="GO:0035459">
    <property type="term" value="P:vesicle cargo loading"/>
    <property type="evidence" value="ECO:0007669"/>
    <property type="project" value="TreeGrafter"/>
</dbReference>
<dbReference type="PANTHER" id="PTHR23158:SF33">
    <property type="entry name" value="TRANSPORT AND GOLGI ORGANIZATION PROTEIN 1"/>
    <property type="match status" value="1"/>
</dbReference>
<organism evidence="12 13">
    <name type="scientific">Aromia moschata</name>
    <dbReference type="NCBI Taxonomy" id="1265417"/>
    <lineage>
        <taxon>Eukaryota</taxon>
        <taxon>Metazoa</taxon>
        <taxon>Ecdysozoa</taxon>
        <taxon>Arthropoda</taxon>
        <taxon>Hexapoda</taxon>
        <taxon>Insecta</taxon>
        <taxon>Pterygota</taxon>
        <taxon>Neoptera</taxon>
        <taxon>Endopterygota</taxon>
        <taxon>Coleoptera</taxon>
        <taxon>Polyphaga</taxon>
        <taxon>Cucujiformia</taxon>
        <taxon>Chrysomeloidea</taxon>
        <taxon>Cerambycidae</taxon>
        <taxon>Cerambycinae</taxon>
        <taxon>Callichromatini</taxon>
        <taxon>Aromia</taxon>
    </lineage>
</organism>
<feature type="compositionally biased region" description="Low complexity" evidence="8">
    <location>
        <begin position="687"/>
        <end position="698"/>
    </location>
</feature>
<feature type="compositionally biased region" description="Polar residues" evidence="8">
    <location>
        <begin position="143"/>
        <end position="159"/>
    </location>
</feature>
<feature type="compositionally biased region" description="Basic residues" evidence="8">
    <location>
        <begin position="949"/>
        <end position="960"/>
    </location>
</feature>
<feature type="transmembrane region" description="Helical" evidence="9">
    <location>
        <begin position="817"/>
        <end position="838"/>
    </location>
</feature>
<feature type="compositionally biased region" description="Polar residues" evidence="8">
    <location>
        <begin position="393"/>
        <end position="402"/>
    </location>
</feature>
<feature type="compositionally biased region" description="Polar residues" evidence="8">
    <location>
        <begin position="718"/>
        <end position="728"/>
    </location>
</feature>
<feature type="compositionally biased region" description="Basic and acidic residues" evidence="8">
    <location>
        <begin position="175"/>
        <end position="194"/>
    </location>
</feature>
<dbReference type="PANTHER" id="PTHR23158">
    <property type="entry name" value="MELANOMA INHIBITORY ACTIVITY-RELATED"/>
    <property type="match status" value="1"/>
</dbReference>
<evidence type="ECO:0000256" key="4">
    <source>
        <dbReference type="ARBA" id="ARBA00022824"/>
    </source>
</evidence>
<keyword evidence="3 10" id="KW-0732">Signal</keyword>
<evidence type="ECO:0000256" key="3">
    <source>
        <dbReference type="ARBA" id="ARBA00022729"/>
    </source>
</evidence>
<dbReference type="SMART" id="SM00326">
    <property type="entry name" value="SH3"/>
    <property type="match status" value="1"/>
</dbReference>
<evidence type="ECO:0000256" key="7">
    <source>
        <dbReference type="PROSITE-ProRule" id="PRU00192"/>
    </source>
</evidence>
<keyword evidence="2 7" id="KW-0728">SH3 domain</keyword>
<protein>
    <recommendedName>
        <fullName evidence="11">SH3 domain-containing protein</fullName>
    </recommendedName>
</protein>
<dbReference type="AlphaFoldDB" id="A0AAV8YUG9"/>
<keyword evidence="5" id="KW-0175">Coiled coil</keyword>
<evidence type="ECO:0000256" key="1">
    <source>
        <dbReference type="ARBA" id="ARBA00004389"/>
    </source>
</evidence>
<feature type="region of interest" description="Disordered" evidence="8">
    <location>
        <begin position="545"/>
        <end position="728"/>
    </location>
</feature>
<feature type="region of interest" description="Disordered" evidence="8">
    <location>
        <begin position="743"/>
        <end position="774"/>
    </location>
</feature>
<dbReference type="GO" id="GO:0005789">
    <property type="term" value="C:endoplasmic reticulum membrane"/>
    <property type="evidence" value="ECO:0007669"/>
    <property type="project" value="UniProtKB-SubCell"/>
</dbReference>
<feature type="region of interest" description="Disordered" evidence="8">
    <location>
        <begin position="919"/>
        <end position="960"/>
    </location>
</feature>
<keyword evidence="4" id="KW-0256">Endoplasmic reticulum</keyword>
<feature type="compositionally biased region" description="Basic and acidic residues" evidence="8">
    <location>
        <begin position="494"/>
        <end position="522"/>
    </location>
</feature>
<dbReference type="GO" id="GO:0070971">
    <property type="term" value="C:endoplasmic reticulum exit site"/>
    <property type="evidence" value="ECO:0007669"/>
    <property type="project" value="TreeGrafter"/>
</dbReference>
<feature type="compositionally biased region" description="Basic and acidic residues" evidence="8">
    <location>
        <begin position="563"/>
        <end position="578"/>
    </location>
</feature>
<feature type="compositionally biased region" description="Polar residues" evidence="8">
    <location>
        <begin position="479"/>
        <end position="491"/>
    </location>
</feature>
<keyword evidence="6" id="KW-0325">Glycoprotein</keyword>
<evidence type="ECO:0000256" key="10">
    <source>
        <dbReference type="SAM" id="SignalP"/>
    </source>
</evidence>
<feature type="chain" id="PRO_5043653468" description="SH3 domain-containing protein" evidence="10">
    <location>
        <begin position="22"/>
        <end position="960"/>
    </location>
</feature>
<evidence type="ECO:0000256" key="6">
    <source>
        <dbReference type="ARBA" id="ARBA00023180"/>
    </source>
</evidence>
<feature type="region of interest" description="Disordered" evidence="8">
    <location>
        <begin position="292"/>
        <end position="349"/>
    </location>
</feature>
<feature type="signal peptide" evidence="10">
    <location>
        <begin position="1"/>
        <end position="21"/>
    </location>
</feature>
<sequence>MCSFKSIYFVIFVLNLYKTNAQISDKRLCVDADCKEPVSLAKTLLRYSSPDPRLLSFAPNEQITIYSKEAGSQSNLWGAEIRGKRGYVPKNLVREYKVFKKPQLLVDTELKHKSQVPLANKEKVDPDAVQKAFEVVDGTTIYINPQDSINPSSTESPIQPTAVPPGSKTTEGEAEASKKPVDESQDESSLKETIPESVVNNVLSTISNYWMKDDTKETDGSAEGEDPEEDDDFEDDEDEDEDEEDSIEENDLTDAEKQNEAKNESALQKSQDPDLLHNLPLGVTLSTYSLEEGPISSKESGVSKEIPPQQEIISNDAVINPASIPVTTELKGPGNIEAKTDSNLKSPPPISTVPSLNILDPLVFEKTVVPEEKLGIEASKENESPEPKVITELPSSSVLPDTTTEDPKDNIVDAPDILPEITTVPTPFDEEQVPYVDEVTPNPLNTKTEEVSPEQDEKINEDQAMPAQQQAEENQSQNVGSTSDHLQNNSVLPFKEEPITTDEMKSAEVVEEGGTHVVKDQEVPAELPSPPLLGGFYNPVQNMLNPNIVEEKQQFPSENLNDPAKDTGGSKEENEASKESQIFTEAVATQSSVEASDAEQKENLIISIESDTSKEEPTSSEVVKVSDRVEEQSTENLDDVTVTGNNNLEDSREGNSMVQNTDQDTQNKDVYYEDSKEYNSEVKNEESNTPNEESNNNEGPKEDSTEVTNVEEVAPNKETVNYGDSSTEAEGGIFSNILSWFGSSSEEPESSSTLPSDEGSSKPEEVDGENLWPTHRQESVIEYCDASIETCNTSEKKDLTSRNTLLEDIELSFNSDIFVYLLTTSISVIVFLFGYMLLDRSRRESPLIVRINKLEKELLVTMKEKELLEEKGPTLVVPETGSVPNEVLEEMTQRLADVQLANSALELKVQELTVELEGKQASRGTGGEFGKGTGNLHGGRNGVEQNHFRNARSQRRQREA</sequence>
<feature type="compositionally biased region" description="Polar residues" evidence="8">
    <location>
        <begin position="642"/>
        <end position="664"/>
    </location>
</feature>
<feature type="compositionally biased region" description="Low complexity" evidence="8">
    <location>
        <begin position="467"/>
        <end position="478"/>
    </location>
</feature>
<feature type="compositionally biased region" description="Basic and acidic residues" evidence="8">
    <location>
        <begin position="447"/>
        <end position="461"/>
    </location>
</feature>
<dbReference type="InterPro" id="IPR051500">
    <property type="entry name" value="cTAGE_MIA/OTOR"/>
</dbReference>
<dbReference type="InterPro" id="IPR001452">
    <property type="entry name" value="SH3_domain"/>
</dbReference>
<keyword evidence="13" id="KW-1185">Reference proteome</keyword>
<proteinExistence type="predicted"/>
<feature type="compositionally biased region" description="Basic and acidic residues" evidence="8">
    <location>
        <begin position="375"/>
        <end position="386"/>
    </location>
</feature>
<dbReference type="PROSITE" id="PS50002">
    <property type="entry name" value="SH3"/>
    <property type="match status" value="1"/>
</dbReference>
<evidence type="ECO:0000313" key="12">
    <source>
        <dbReference type="EMBL" id="KAJ8955169.1"/>
    </source>
</evidence>
<dbReference type="GO" id="GO:0006888">
    <property type="term" value="P:endoplasmic reticulum to Golgi vesicle-mediated transport"/>
    <property type="evidence" value="ECO:0007669"/>
    <property type="project" value="TreeGrafter"/>
</dbReference>
<dbReference type="Gene3D" id="2.30.30.40">
    <property type="entry name" value="SH3 Domains"/>
    <property type="match status" value="1"/>
</dbReference>
<evidence type="ECO:0000256" key="8">
    <source>
        <dbReference type="SAM" id="MobiDB-lite"/>
    </source>
</evidence>